<dbReference type="EMBL" id="OOIL02005645">
    <property type="protein sequence ID" value="VFQ95755.1"/>
    <property type="molecule type" value="Genomic_DNA"/>
</dbReference>
<evidence type="ECO:0000313" key="2">
    <source>
        <dbReference type="Proteomes" id="UP000595140"/>
    </source>
</evidence>
<accession>A0A484N3A0</accession>
<protein>
    <submittedName>
        <fullName evidence="1">Uncharacterized protein</fullName>
    </submittedName>
</protein>
<sequence length="101" mass="10979">MKTCKKNEMNAQKQKDQALNAAASAHKACDILMANPSLKQAFQAASEKQSLNAAAVIPPRLAGESTNQLSEQLQKRGRKFLQGDFAYVLMPPVLGRAHSLN</sequence>
<dbReference type="AlphaFoldDB" id="A0A484N3A0"/>
<dbReference type="OrthoDB" id="1414216at2759"/>
<evidence type="ECO:0000313" key="1">
    <source>
        <dbReference type="EMBL" id="VFQ95755.1"/>
    </source>
</evidence>
<reference evidence="1 2" key="1">
    <citation type="submission" date="2018-04" db="EMBL/GenBank/DDBJ databases">
        <authorList>
            <person name="Vogel A."/>
        </authorList>
    </citation>
    <scope>NUCLEOTIDE SEQUENCE [LARGE SCALE GENOMIC DNA]</scope>
</reference>
<proteinExistence type="predicted"/>
<keyword evidence="2" id="KW-1185">Reference proteome</keyword>
<dbReference type="Proteomes" id="UP000595140">
    <property type="component" value="Unassembled WGS sequence"/>
</dbReference>
<gene>
    <name evidence="1" type="ORF">CCAM_LOCUS37531</name>
</gene>
<organism evidence="1 2">
    <name type="scientific">Cuscuta campestris</name>
    <dbReference type="NCBI Taxonomy" id="132261"/>
    <lineage>
        <taxon>Eukaryota</taxon>
        <taxon>Viridiplantae</taxon>
        <taxon>Streptophyta</taxon>
        <taxon>Embryophyta</taxon>
        <taxon>Tracheophyta</taxon>
        <taxon>Spermatophyta</taxon>
        <taxon>Magnoliopsida</taxon>
        <taxon>eudicotyledons</taxon>
        <taxon>Gunneridae</taxon>
        <taxon>Pentapetalae</taxon>
        <taxon>asterids</taxon>
        <taxon>lamiids</taxon>
        <taxon>Solanales</taxon>
        <taxon>Convolvulaceae</taxon>
        <taxon>Cuscuteae</taxon>
        <taxon>Cuscuta</taxon>
        <taxon>Cuscuta subgen. Grammica</taxon>
        <taxon>Cuscuta sect. Cleistogrammica</taxon>
    </lineage>
</organism>
<name>A0A484N3A0_9ASTE</name>